<dbReference type="Proteomes" id="UP000182204">
    <property type="component" value="Chromosome"/>
</dbReference>
<accession>A0A1L3NIA1</accession>
<evidence type="ECO:0000313" key="2">
    <source>
        <dbReference type="Proteomes" id="UP000182204"/>
    </source>
</evidence>
<dbReference type="RefSeq" id="WP_072586307.1">
    <property type="nucleotide sequence ID" value="NZ_CP013243.1"/>
</dbReference>
<dbReference type="AlphaFoldDB" id="A0A1L3NIA1"/>
<dbReference type="EMBL" id="CP013243">
    <property type="protein sequence ID" value="APH15828.1"/>
    <property type="molecule type" value="Genomic_DNA"/>
</dbReference>
<reference evidence="1 2" key="1">
    <citation type="submission" date="2015-11" db="EMBL/GenBank/DDBJ databases">
        <authorList>
            <person name="Hill K.K."/>
            <person name="Shirey T.B."/>
            <person name="Raphael B."/>
            <person name="Daligault H.E."/>
            <person name="Davenport K.W."/>
            <person name="Bruce D.C."/>
            <person name="Foley B.T."/>
            <person name="Johnson S.L."/>
        </authorList>
    </citation>
    <scope>NUCLEOTIDE SEQUENCE [LARGE SCALE GENOMIC DNA]</scope>
    <source>
        <strain evidence="1 2">CDC_1632</strain>
    </source>
</reference>
<protein>
    <submittedName>
        <fullName evidence="1">Uncharacterized protein</fullName>
    </submittedName>
</protein>
<proteinExistence type="predicted"/>
<evidence type="ECO:0000313" key="1">
    <source>
        <dbReference type="EMBL" id="APH15828.1"/>
    </source>
</evidence>
<gene>
    <name evidence="1" type="ORF">NPD5_2902</name>
</gene>
<organism evidence="1 2">
    <name type="scientific">Clostridium sporogenes</name>
    <dbReference type="NCBI Taxonomy" id="1509"/>
    <lineage>
        <taxon>Bacteria</taxon>
        <taxon>Bacillati</taxon>
        <taxon>Bacillota</taxon>
        <taxon>Clostridia</taxon>
        <taxon>Eubacteriales</taxon>
        <taxon>Clostridiaceae</taxon>
        <taxon>Clostridium</taxon>
    </lineage>
</organism>
<name>A0A1L3NIA1_CLOSG</name>
<sequence>MANFFRDFMNPTKIIFDRLKEQNNKKVIVNGINGNHSSNVIPPYYPELPEYPCKLIRGSDGKINSIEYGLNANGSCVWEQIIVRGIDGKINKVVQKNPDGNLEIVFNRDSLDKVNIIDIQ</sequence>